<protein>
    <submittedName>
        <fullName evidence="1">Uncharacterized protein</fullName>
    </submittedName>
</protein>
<accession>A0ABV6Z9B8</accession>
<comment type="caution">
    <text evidence="1">The sequence shown here is derived from an EMBL/GenBank/DDBJ whole genome shotgun (WGS) entry which is preliminary data.</text>
</comment>
<organism evidence="1 2">
    <name type="scientific">Labrys neptuniae</name>
    <dbReference type="NCBI Taxonomy" id="376174"/>
    <lineage>
        <taxon>Bacteria</taxon>
        <taxon>Pseudomonadati</taxon>
        <taxon>Pseudomonadota</taxon>
        <taxon>Alphaproteobacteria</taxon>
        <taxon>Hyphomicrobiales</taxon>
        <taxon>Xanthobacteraceae</taxon>
        <taxon>Labrys</taxon>
    </lineage>
</organism>
<evidence type="ECO:0000313" key="1">
    <source>
        <dbReference type="EMBL" id="MFC2248800.1"/>
    </source>
</evidence>
<sequence>MADHPILFSGAMIRALLAGTKTQTRRVIKPRHNPNRPTLFDGTWSDSYVLDPGNQKWREDAYPWSVGDRLWVRETVACGACAPGKPSHWAPSFWRREQGTPKNPNGLWYAADGLAPEKTITDRGRWVPGIHMPRWASRLALTVTGVKVERLQDISEDDAWAEGIIEFHRGPDRLNWPAASPDDVKTAIYQTFGSARGGFRDLWEHINGTDSWAENPWVSATAFDVHKQNIDALKEAA</sequence>
<dbReference type="RefSeq" id="WP_394308763.1">
    <property type="nucleotide sequence ID" value="NZ_JBHGPK010000001.1"/>
</dbReference>
<gene>
    <name evidence="1" type="ORF">ACETRX_04165</name>
</gene>
<dbReference type="EMBL" id="JBHGPK010000001">
    <property type="protein sequence ID" value="MFC2248800.1"/>
    <property type="molecule type" value="Genomic_DNA"/>
</dbReference>
<reference evidence="1 2" key="1">
    <citation type="submission" date="2024-09" db="EMBL/GenBank/DDBJ databases">
        <title>Description of Labrys sedimenti sp. nov., isolated from a diclofenac-degrading enrichment culture, and genome-based reclassification of Labrys portucalensis as a later heterotypic synonym of Labrys neptuniae.</title>
        <authorList>
            <person name="Tancsics A."/>
            <person name="Csepanyi A."/>
        </authorList>
    </citation>
    <scope>NUCLEOTIDE SEQUENCE [LARGE SCALE GENOMIC DNA]</scope>
    <source>
        <strain evidence="1 2">LMG 23412</strain>
    </source>
</reference>
<dbReference type="Proteomes" id="UP001595190">
    <property type="component" value="Unassembled WGS sequence"/>
</dbReference>
<name>A0ABV6Z9B8_9HYPH</name>
<evidence type="ECO:0000313" key="2">
    <source>
        <dbReference type="Proteomes" id="UP001595190"/>
    </source>
</evidence>
<proteinExistence type="predicted"/>